<dbReference type="RefSeq" id="WP_052950342.1">
    <property type="nucleotide sequence ID" value="NZ_FQVC01000003.1"/>
</dbReference>
<dbReference type="SUPFAM" id="SSF53955">
    <property type="entry name" value="Lysozyme-like"/>
    <property type="match status" value="1"/>
</dbReference>
<dbReference type="Pfam" id="PF01464">
    <property type="entry name" value="SLT"/>
    <property type="match status" value="1"/>
</dbReference>
<dbReference type="PANTHER" id="PTHR37423:SF2">
    <property type="entry name" value="MEMBRANE-BOUND LYTIC MUREIN TRANSGLYCOSYLASE C"/>
    <property type="match status" value="1"/>
</dbReference>
<evidence type="ECO:0000313" key="5">
    <source>
        <dbReference type="EMBL" id="SHE92023.1"/>
    </source>
</evidence>
<evidence type="ECO:0000256" key="3">
    <source>
        <dbReference type="SAM" id="SignalP"/>
    </source>
</evidence>
<dbReference type="CDD" id="cd00254">
    <property type="entry name" value="LT-like"/>
    <property type="match status" value="1"/>
</dbReference>
<proteinExistence type="inferred from homology"/>
<dbReference type="AlphaFoldDB" id="A0A1M4XFA5"/>
<feature type="domain" description="Transglycosylase SLT" evidence="4">
    <location>
        <begin position="72"/>
        <end position="162"/>
    </location>
</feature>
<feature type="signal peptide" evidence="3">
    <location>
        <begin position="1"/>
        <end position="34"/>
    </location>
</feature>
<reference evidence="5 6" key="1">
    <citation type="submission" date="2016-11" db="EMBL/GenBank/DDBJ databases">
        <authorList>
            <person name="Jaros S."/>
            <person name="Januszkiewicz K."/>
            <person name="Wedrychowicz H."/>
        </authorList>
    </citation>
    <scope>NUCLEOTIDE SEQUENCE [LARGE SCALE GENOMIC DNA]</scope>
    <source>
        <strain evidence="5 6">DSM 17137</strain>
    </source>
</reference>
<gene>
    <name evidence="5" type="ORF">SAMN02745223_01430</name>
</gene>
<organism evidence="5 6">
    <name type="scientific">Devosia limi DSM 17137</name>
    <dbReference type="NCBI Taxonomy" id="1121477"/>
    <lineage>
        <taxon>Bacteria</taxon>
        <taxon>Pseudomonadati</taxon>
        <taxon>Pseudomonadota</taxon>
        <taxon>Alphaproteobacteria</taxon>
        <taxon>Hyphomicrobiales</taxon>
        <taxon>Devosiaceae</taxon>
        <taxon>Devosia</taxon>
    </lineage>
</organism>
<comment type="similarity">
    <text evidence="2">Belongs to the virb1 family.</text>
</comment>
<dbReference type="Proteomes" id="UP000184533">
    <property type="component" value="Unassembled WGS sequence"/>
</dbReference>
<evidence type="ECO:0000259" key="4">
    <source>
        <dbReference type="Pfam" id="PF01464"/>
    </source>
</evidence>
<evidence type="ECO:0000256" key="2">
    <source>
        <dbReference type="ARBA" id="ARBA00009387"/>
    </source>
</evidence>
<name>A0A1M4XFA5_9HYPH</name>
<dbReference type="InterPro" id="IPR023346">
    <property type="entry name" value="Lysozyme-like_dom_sf"/>
</dbReference>
<dbReference type="PANTHER" id="PTHR37423">
    <property type="entry name" value="SOLUBLE LYTIC MUREIN TRANSGLYCOSYLASE-RELATED"/>
    <property type="match status" value="1"/>
</dbReference>
<keyword evidence="3" id="KW-0732">Signal</keyword>
<sequence length="314" mass="34237">MTKLARSISRFGRSCGRLLLCLLLCLPVTPPAFAVSDEPDDDAACFTLGLAPVCISETSYTADVCSAISTFADHWQLPEAFFARLIWQESRFDPQAISPAGAQGIAQFMAGTARLRALADPFDPAEALARSAEYLRFLEGKYGNLGLAAAAYNSGEGRISRFVNAGGGVPFETRDFVRIITGRSIDYWIDAAPEPVDYALHPEQGFHDACIQMAAAVPMPDLGGTFGSWQPWGVLIAQNFSRDIARQSFQRTQTRFGAILGPEELMLISVRNPNFGTRTRFSAMVGRQTRQEAEALCARLRAAGGQCIVQRNRS</sequence>
<evidence type="ECO:0000256" key="1">
    <source>
        <dbReference type="ARBA" id="ARBA00007734"/>
    </source>
</evidence>
<accession>A0A1M4XFA5</accession>
<dbReference type="InterPro" id="IPR008258">
    <property type="entry name" value="Transglycosylase_SLT_dom_1"/>
</dbReference>
<protein>
    <submittedName>
        <fullName evidence="5">Transglycosylase SLT domain-containing protein</fullName>
    </submittedName>
</protein>
<dbReference type="OrthoDB" id="9801695at2"/>
<dbReference type="EMBL" id="FQVC01000003">
    <property type="protein sequence ID" value="SHE92023.1"/>
    <property type="molecule type" value="Genomic_DNA"/>
</dbReference>
<comment type="similarity">
    <text evidence="1">Belongs to the transglycosylase Slt family.</text>
</comment>
<dbReference type="Gene3D" id="1.10.530.10">
    <property type="match status" value="1"/>
</dbReference>
<feature type="chain" id="PRO_5009908287" evidence="3">
    <location>
        <begin position="35"/>
        <end position="314"/>
    </location>
</feature>
<evidence type="ECO:0000313" key="6">
    <source>
        <dbReference type="Proteomes" id="UP000184533"/>
    </source>
</evidence>